<comment type="function">
    <text evidence="10">Part of the ABC transporter complex GsiABCD involved in glutathione import. Responsible for energy coupling to the transport system.</text>
</comment>
<dbReference type="InterPro" id="IPR003593">
    <property type="entry name" value="AAA+_ATPase"/>
</dbReference>
<dbReference type="SMART" id="SM00382">
    <property type="entry name" value="AAA"/>
    <property type="match status" value="1"/>
</dbReference>
<dbReference type="InterPro" id="IPR003439">
    <property type="entry name" value="ABC_transporter-like_ATP-bd"/>
</dbReference>
<feature type="region of interest" description="Disordered" evidence="15">
    <location>
        <begin position="259"/>
        <end position="287"/>
    </location>
</feature>
<dbReference type="PROSITE" id="PS00211">
    <property type="entry name" value="ABC_TRANSPORTER_1"/>
    <property type="match status" value="1"/>
</dbReference>
<evidence type="ECO:0000256" key="14">
    <source>
        <dbReference type="ARBA" id="ARBA00047640"/>
    </source>
</evidence>
<dbReference type="SUPFAM" id="SSF52540">
    <property type="entry name" value="P-loop containing nucleoside triphosphate hydrolases"/>
    <property type="match status" value="1"/>
</dbReference>
<dbReference type="InterPro" id="IPR027417">
    <property type="entry name" value="P-loop_NTPase"/>
</dbReference>
<keyword evidence="4" id="KW-1003">Cell membrane</keyword>
<dbReference type="PROSITE" id="PS50893">
    <property type="entry name" value="ABC_TRANSPORTER_2"/>
    <property type="match status" value="1"/>
</dbReference>
<feature type="domain" description="ABC transporter" evidence="16">
    <location>
        <begin position="13"/>
        <end position="259"/>
    </location>
</feature>
<proteinExistence type="inferred from homology"/>
<evidence type="ECO:0000256" key="7">
    <source>
        <dbReference type="ARBA" id="ARBA00022840"/>
    </source>
</evidence>
<dbReference type="InterPro" id="IPR017871">
    <property type="entry name" value="ABC_transporter-like_CS"/>
</dbReference>
<evidence type="ECO:0000313" key="17">
    <source>
        <dbReference type="EMBL" id="THG31593.1"/>
    </source>
</evidence>
<gene>
    <name evidence="17" type="ORF">E6C64_05845</name>
</gene>
<sequence length="287" mass="31214">MSAPDTLQVPDILEVEDLAVDHGVGRKRKRAVNGVSFSIPTGSTLGLVGESGSGKTTTGMAILGMLPIASGRVLFEGRDITAIPRGEQRALGARRQVIFQDPYSSLDPTKTIGYTLAEPCRIAARADRMSAAQIAERQAMLLQRVGLSPDAARRYPAQFSGGQRQRIAIARALMLSPRLIVCDEPVSALDLSVQAEVLNLLVELQRDLGLSLLFISHDLSVVRHISHSIVVLRNGAVVEQGPAGRVYDEPADQYTRSLLAAAPVPDPAEQQARRDERHRRRMEDDSR</sequence>
<evidence type="ECO:0000256" key="10">
    <source>
        <dbReference type="ARBA" id="ARBA00037530"/>
    </source>
</evidence>
<dbReference type="EC" id="7.4.2.10" evidence="12"/>
<evidence type="ECO:0000256" key="4">
    <source>
        <dbReference type="ARBA" id="ARBA00022475"/>
    </source>
</evidence>
<keyword evidence="6" id="KW-0547">Nucleotide-binding</keyword>
<dbReference type="GO" id="GO:0055085">
    <property type="term" value="P:transmembrane transport"/>
    <property type="evidence" value="ECO:0007669"/>
    <property type="project" value="UniProtKB-ARBA"/>
</dbReference>
<dbReference type="PANTHER" id="PTHR43776">
    <property type="entry name" value="TRANSPORT ATP-BINDING PROTEIN"/>
    <property type="match status" value="1"/>
</dbReference>
<dbReference type="Gene3D" id="3.40.50.300">
    <property type="entry name" value="P-loop containing nucleotide triphosphate hydrolases"/>
    <property type="match status" value="1"/>
</dbReference>
<dbReference type="AlphaFoldDB" id="A0A4S4FMD9"/>
<dbReference type="EMBL" id="SSSM01000003">
    <property type="protein sequence ID" value="THG31593.1"/>
    <property type="molecule type" value="Genomic_DNA"/>
</dbReference>
<accession>A0A4S4FMD9</accession>
<reference evidence="17 18" key="1">
    <citation type="submission" date="2019-04" db="EMBL/GenBank/DDBJ databases">
        <authorList>
            <person name="Jiang L."/>
        </authorList>
    </citation>
    <scope>NUCLEOTIDE SEQUENCE [LARGE SCALE GENOMIC DNA]</scope>
    <source>
        <strain evidence="17 18">YIM 131853</strain>
    </source>
</reference>
<keyword evidence="18" id="KW-1185">Reference proteome</keyword>
<evidence type="ECO:0000256" key="12">
    <source>
        <dbReference type="ARBA" id="ARBA00039050"/>
    </source>
</evidence>
<dbReference type="Pfam" id="PF00005">
    <property type="entry name" value="ABC_tran"/>
    <property type="match status" value="1"/>
</dbReference>
<keyword evidence="3" id="KW-0813">Transport</keyword>
<dbReference type="RefSeq" id="WP_136426713.1">
    <property type="nucleotide sequence ID" value="NZ_SSSM01000003.1"/>
</dbReference>
<comment type="subunit">
    <text evidence="2">The complex is composed of two ATP-binding proteins (GsiA), two transmembrane proteins (GsiC and GsiD) and a solute-binding protein (GsiB).</text>
</comment>
<keyword evidence="5" id="KW-0997">Cell inner membrane</keyword>
<evidence type="ECO:0000256" key="8">
    <source>
        <dbReference type="ARBA" id="ARBA00022967"/>
    </source>
</evidence>
<evidence type="ECO:0000256" key="1">
    <source>
        <dbReference type="ARBA" id="ARBA00004533"/>
    </source>
</evidence>
<organism evidence="17 18">
    <name type="scientific">Naasia lichenicola</name>
    <dbReference type="NCBI Taxonomy" id="2565933"/>
    <lineage>
        <taxon>Bacteria</taxon>
        <taxon>Bacillati</taxon>
        <taxon>Actinomycetota</taxon>
        <taxon>Actinomycetes</taxon>
        <taxon>Micrococcales</taxon>
        <taxon>Microbacteriaceae</taxon>
        <taxon>Naasia</taxon>
    </lineage>
</organism>
<evidence type="ECO:0000256" key="13">
    <source>
        <dbReference type="ARBA" id="ARBA00041187"/>
    </source>
</evidence>
<evidence type="ECO:0000256" key="15">
    <source>
        <dbReference type="SAM" id="MobiDB-lite"/>
    </source>
</evidence>
<comment type="caution">
    <text evidence="17">The sequence shown here is derived from an EMBL/GenBank/DDBJ whole genome shotgun (WGS) entry which is preliminary data.</text>
</comment>
<comment type="subcellular location">
    <subcellularLocation>
        <location evidence="1">Cell inner membrane</location>
    </subcellularLocation>
</comment>
<evidence type="ECO:0000256" key="2">
    <source>
        <dbReference type="ARBA" id="ARBA00011469"/>
    </source>
</evidence>
<evidence type="ECO:0000256" key="9">
    <source>
        <dbReference type="ARBA" id="ARBA00023136"/>
    </source>
</evidence>
<dbReference type="Proteomes" id="UP000309133">
    <property type="component" value="Unassembled WGS sequence"/>
</dbReference>
<dbReference type="GO" id="GO:0016887">
    <property type="term" value="F:ATP hydrolysis activity"/>
    <property type="evidence" value="ECO:0007669"/>
    <property type="project" value="InterPro"/>
</dbReference>
<dbReference type="InterPro" id="IPR050319">
    <property type="entry name" value="ABC_transp_ATP-bind"/>
</dbReference>
<evidence type="ECO:0000256" key="6">
    <source>
        <dbReference type="ARBA" id="ARBA00022741"/>
    </source>
</evidence>
<evidence type="ECO:0000256" key="11">
    <source>
        <dbReference type="ARBA" id="ARBA00038416"/>
    </source>
</evidence>
<comment type="similarity">
    <text evidence="11">Belongs to the ABC transporter superfamily. Glutathione importer (TC 3.A.1.5.11) family.</text>
</comment>
<evidence type="ECO:0000259" key="16">
    <source>
        <dbReference type="PROSITE" id="PS50893"/>
    </source>
</evidence>
<comment type="catalytic activity">
    <reaction evidence="14">
        <text>glutathione(out) + ATP + H2O = glutathione(in) + ADP + phosphate + H(+)</text>
        <dbReference type="Rhea" id="RHEA:29791"/>
        <dbReference type="ChEBI" id="CHEBI:15377"/>
        <dbReference type="ChEBI" id="CHEBI:15378"/>
        <dbReference type="ChEBI" id="CHEBI:30616"/>
        <dbReference type="ChEBI" id="CHEBI:43474"/>
        <dbReference type="ChEBI" id="CHEBI:57925"/>
        <dbReference type="ChEBI" id="CHEBI:456216"/>
        <dbReference type="EC" id="7.4.2.10"/>
    </reaction>
</comment>
<dbReference type="CDD" id="cd03257">
    <property type="entry name" value="ABC_NikE_OppD_transporters"/>
    <property type="match status" value="1"/>
</dbReference>
<dbReference type="PANTHER" id="PTHR43776:SF15">
    <property type="entry name" value="GLUTATHIONE IMPORT ATP-BINDING PROTEIN GSIA"/>
    <property type="match status" value="1"/>
</dbReference>
<dbReference type="GO" id="GO:0005886">
    <property type="term" value="C:plasma membrane"/>
    <property type="evidence" value="ECO:0007669"/>
    <property type="project" value="UniProtKB-SubCell"/>
</dbReference>
<feature type="compositionally biased region" description="Basic and acidic residues" evidence="15">
    <location>
        <begin position="271"/>
        <end position="287"/>
    </location>
</feature>
<keyword evidence="7 17" id="KW-0067">ATP-binding</keyword>
<dbReference type="GO" id="GO:0005524">
    <property type="term" value="F:ATP binding"/>
    <property type="evidence" value="ECO:0007669"/>
    <property type="project" value="UniProtKB-KW"/>
</dbReference>
<evidence type="ECO:0000313" key="18">
    <source>
        <dbReference type="Proteomes" id="UP000309133"/>
    </source>
</evidence>
<dbReference type="OrthoDB" id="8481147at2"/>
<keyword evidence="9" id="KW-0472">Membrane</keyword>
<keyword evidence="8" id="KW-1278">Translocase</keyword>
<evidence type="ECO:0000256" key="5">
    <source>
        <dbReference type="ARBA" id="ARBA00022519"/>
    </source>
</evidence>
<protein>
    <recommendedName>
        <fullName evidence="13">Glutathione import ATP-binding protein GsiA</fullName>
        <ecNumber evidence="12">7.4.2.10</ecNumber>
    </recommendedName>
</protein>
<evidence type="ECO:0000256" key="3">
    <source>
        <dbReference type="ARBA" id="ARBA00022448"/>
    </source>
</evidence>
<name>A0A4S4FMD9_9MICO</name>